<dbReference type="InterPro" id="IPR015882">
    <property type="entry name" value="HEX_bac_N"/>
</dbReference>
<evidence type="ECO:0000256" key="7">
    <source>
        <dbReference type="ARBA" id="ARBA00033000"/>
    </source>
</evidence>
<dbReference type="SUPFAM" id="SSF55545">
    <property type="entry name" value="beta-N-acetylhexosaminidase-like domain"/>
    <property type="match status" value="1"/>
</dbReference>
<feature type="domain" description="Beta-hexosaminidase bacterial type N-terminal" evidence="10">
    <location>
        <begin position="33"/>
        <end position="157"/>
    </location>
</feature>
<feature type="domain" description="GH29D-like beta-sandwich" evidence="11">
    <location>
        <begin position="547"/>
        <end position="587"/>
    </location>
</feature>
<comment type="similarity">
    <text evidence="2">Belongs to the glycosyl hydrolase 20 family.</text>
</comment>
<evidence type="ECO:0000256" key="3">
    <source>
        <dbReference type="ARBA" id="ARBA00012663"/>
    </source>
</evidence>
<evidence type="ECO:0000256" key="5">
    <source>
        <dbReference type="ARBA" id="ARBA00023295"/>
    </source>
</evidence>
<evidence type="ECO:0000313" key="12">
    <source>
        <dbReference type="EMBL" id="MCS0659307.1"/>
    </source>
</evidence>
<dbReference type="InterPro" id="IPR059177">
    <property type="entry name" value="GH29D-like_dom"/>
</dbReference>
<dbReference type="CDD" id="cd06563">
    <property type="entry name" value="GH20_chitobiase-like"/>
    <property type="match status" value="1"/>
</dbReference>
<dbReference type="InterPro" id="IPR029018">
    <property type="entry name" value="Hex-like_dom2"/>
</dbReference>
<dbReference type="PANTHER" id="PTHR22600">
    <property type="entry name" value="BETA-HEXOSAMINIDASE"/>
    <property type="match status" value="1"/>
</dbReference>
<feature type="domain" description="Glycoside hydrolase family 20 catalytic" evidence="9">
    <location>
        <begin position="160"/>
        <end position="504"/>
    </location>
</feature>
<protein>
    <recommendedName>
        <fullName evidence="3">beta-N-acetylhexosaminidase</fullName>
        <ecNumber evidence="3">3.2.1.52</ecNumber>
    </recommendedName>
    <alternativeName>
        <fullName evidence="6">Beta-N-acetylhexosaminidase</fullName>
    </alternativeName>
    <alternativeName>
        <fullName evidence="7">N-acetyl-beta-glucosaminidase</fullName>
    </alternativeName>
</protein>
<dbReference type="InterPro" id="IPR015883">
    <property type="entry name" value="Glyco_hydro_20_cat"/>
</dbReference>
<dbReference type="Pfam" id="PF02838">
    <property type="entry name" value="Glyco_hydro_20b"/>
    <property type="match status" value="1"/>
</dbReference>
<organism evidence="12 13">
    <name type="scientific">Massilia terrae</name>
    <dbReference type="NCBI Taxonomy" id="1811224"/>
    <lineage>
        <taxon>Bacteria</taxon>
        <taxon>Pseudomonadati</taxon>
        <taxon>Pseudomonadota</taxon>
        <taxon>Betaproteobacteria</taxon>
        <taxon>Burkholderiales</taxon>
        <taxon>Oxalobacteraceae</taxon>
        <taxon>Telluria group</taxon>
        <taxon>Massilia</taxon>
    </lineage>
</organism>
<dbReference type="EMBL" id="JANUGU010000004">
    <property type="protein sequence ID" value="MCS0659307.1"/>
    <property type="molecule type" value="Genomic_DNA"/>
</dbReference>
<evidence type="ECO:0000256" key="2">
    <source>
        <dbReference type="ARBA" id="ARBA00006285"/>
    </source>
</evidence>
<dbReference type="SUPFAM" id="SSF51445">
    <property type="entry name" value="(Trans)glycosidases"/>
    <property type="match status" value="1"/>
</dbReference>
<keyword evidence="5" id="KW-0326">Glycosidase</keyword>
<evidence type="ECO:0000256" key="4">
    <source>
        <dbReference type="ARBA" id="ARBA00022801"/>
    </source>
</evidence>
<name>A0ABT2CZB3_9BURK</name>
<dbReference type="PANTHER" id="PTHR22600:SF57">
    <property type="entry name" value="BETA-N-ACETYLHEXOSAMINIDASE"/>
    <property type="match status" value="1"/>
</dbReference>
<dbReference type="InterPro" id="IPR017853">
    <property type="entry name" value="GH"/>
</dbReference>
<dbReference type="Pfam" id="PF00728">
    <property type="entry name" value="Glyco_hydro_20"/>
    <property type="match status" value="1"/>
</dbReference>
<accession>A0ABT2CZB3</accession>
<dbReference type="PRINTS" id="PR00738">
    <property type="entry name" value="GLHYDRLASE20"/>
</dbReference>
<keyword evidence="8" id="KW-0732">Signal</keyword>
<keyword evidence="4" id="KW-0378">Hydrolase</keyword>
<feature type="signal peptide" evidence="8">
    <location>
        <begin position="1"/>
        <end position="22"/>
    </location>
</feature>
<keyword evidence="13" id="KW-1185">Reference proteome</keyword>
<dbReference type="Proteomes" id="UP001204621">
    <property type="component" value="Unassembled WGS sequence"/>
</dbReference>
<dbReference type="Gene3D" id="3.30.379.10">
    <property type="entry name" value="Chitobiase/beta-hexosaminidase domain 2-like"/>
    <property type="match status" value="1"/>
</dbReference>
<evidence type="ECO:0000313" key="13">
    <source>
        <dbReference type="Proteomes" id="UP001204621"/>
    </source>
</evidence>
<dbReference type="InterPro" id="IPR025705">
    <property type="entry name" value="Beta_hexosaminidase_sua/sub"/>
</dbReference>
<proteinExistence type="inferred from homology"/>
<comment type="catalytic activity">
    <reaction evidence="1">
        <text>Hydrolysis of terminal non-reducing N-acetyl-D-hexosamine residues in N-acetyl-beta-D-hexosaminides.</text>
        <dbReference type="EC" id="3.2.1.52"/>
    </reaction>
</comment>
<dbReference type="RefSeq" id="WP_258812488.1">
    <property type="nucleotide sequence ID" value="NZ_JANUGU010000004.1"/>
</dbReference>
<sequence length="622" mass="68131">MRKLARLISILLAIAISSPACAAESVWKTADTLLPMPASVQELPGSYLPHSTTAISLSGPDKAQLKELGADAASILRDAWHGKVILGHSPGQADVRIALVADAQANPESYELQIDQSGISLKAPAADGLFHGLQTLRQLVPPDSQGRAIPAVRIADAPRFPYRGLMLDVARHMIPVEDIKRQLDLMARYKFNVLHWHLTDDQGWRLEIKGYPKLTTVGAWRKETVLERKLSPYVGDGKPYGGFYTQAQAREVVEYAKQRHITVIPEIDMPGHMVAALAAYPELGCTPGPFEVRTTWGVADDILCPSEATFNFVMGVLSEVMEVFPSTYIHLGGDEAPTIRWEQSALAQDIIRREGLKNEHALQGWFLRRVEQFVTDHGRMIIGWDEILDGAPSPTATVMSWRGMAGGIKAAQLGHDVIMSPTDNVYLDYCEGKPPEEPDCMVGYLPLKKVYAFEPVTASLTPEQAKHILGGQANLWTEYLPRIDQVEAKYWPRALAVADVLWAPRAARDWDRFVKRLGPQLVALGKAGVHYRIPEVEGLESDVVTSQAQASLVLATPIPGAKIRYTLDGTSPTAQSTVYDGPKTLDVSAPVIVNARVELGDGRLGPTSRATFRLGDDGRSGQ</sequence>
<feature type="chain" id="PRO_5045091993" description="beta-N-acetylhexosaminidase" evidence="8">
    <location>
        <begin position="23"/>
        <end position="622"/>
    </location>
</feature>
<gene>
    <name evidence="12" type="ORF">NX778_14650</name>
</gene>
<evidence type="ECO:0000256" key="6">
    <source>
        <dbReference type="ARBA" id="ARBA00030512"/>
    </source>
</evidence>
<evidence type="ECO:0000259" key="9">
    <source>
        <dbReference type="Pfam" id="PF00728"/>
    </source>
</evidence>
<dbReference type="Gene3D" id="3.20.20.80">
    <property type="entry name" value="Glycosidases"/>
    <property type="match status" value="1"/>
</dbReference>
<dbReference type="Pfam" id="PF13290">
    <property type="entry name" value="CHB_HEX_C_1"/>
    <property type="match status" value="1"/>
</dbReference>
<evidence type="ECO:0000259" key="10">
    <source>
        <dbReference type="Pfam" id="PF02838"/>
    </source>
</evidence>
<reference evidence="12 13" key="1">
    <citation type="submission" date="2022-08" db="EMBL/GenBank/DDBJ databases">
        <title>Reclassification of Massilia species as members of the genera Telluria, Duganella, Pseudoduganella, Mokoshia gen. nov. and Zemynaea gen. nov. using orthogonal and non-orthogonal genome-based approaches.</title>
        <authorList>
            <person name="Bowman J.P."/>
        </authorList>
    </citation>
    <scope>NUCLEOTIDE SEQUENCE [LARGE SCALE GENOMIC DNA]</scope>
    <source>
        <strain evidence="12 13">JCM 31606</strain>
    </source>
</reference>
<evidence type="ECO:0000256" key="1">
    <source>
        <dbReference type="ARBA" id="ARBA00001231"/>
    </source>
</evidence>
<comment type="caution">
    <text evidence="12">The sequence shown here is derived from an EMBL/GenBank/DDBJ whole genome shotgun (WGS) entry which is preliminary data.</text>
</comment>
<dbReference type="EC" id="3.2.1.52" evidence="3"/>
<evidence type="ECO:0000256" key="8">
    <source>
        <dbReference type="SAM" id="SignalP"/>
    </source>
</evidence>
<evidence type="ECO:0000259" key="11">
    <source>
        <dbReference type="Pfam" id="PF13290"/>
    </source>
</evidence>